<dbReference type="InterPro" id="IPR001077">
    <property type="entry name" value="COMT_C"/>
</dbReference>
<dbReference type="GO" id="GO:0030739">
    <property type="term" value="F:O-demethylpuromycin O-methyltransferase activity"/>
    <property type="evidence" value="ECO:0007669"/>
    <property type="project" value="UniProtKB-EC"/>
</dbReference>
<evidence type="ECO:0000313" key="2">
    <source>
        <dbReference type="EMBL" id="PHM29694.1"/>
    </source>
</evidence>
<reference evidence="2 3" key="1">
    <citation type="journal article" date="2017" name="Nat. Microbiol.">
        <title>Natural product diversity associated with the nematode symbionts Photorhabdus and Xenorhabdus.</title>
        <authorList>
            <person name="Tobias N.J."/>
            <person name="Wolff H."/>
            <person name="Djahanschiri B."/>
            <person name="Grundmann F."/>
            <person name="Kronenwerth M."/>
            <person name="Shi Y.M."/>
            <person name="Simonyi S."/>
            <person name="Grun P."/>
            <person name="Shapiro-Ilan D."/>
            <person name="Pidot S.J."/>
            <person name="Stinear T.P."/>
            <person name="Ebersberger I."/>
            <person name="Bode H.B."/>
        </authorList>
    </citation>
    <scope>NUCLEOTIDE SEQUENCE [LARGE SCALE GENOMIC DNA]</scope>
    <source>
        <strain evidence="2 3">DSM 16342</strain>
    </source>
</reference>
<keyword evidence="2" id="KW-0489">Methyltransferase</keyword>
<dbReference type="EMBL" id="NIBS01000001">
    <property type="protein sequence ID" value="PHM29694.1"/>
    <property type="molecule type" value="Genomic_DNA"/>
</dbReference>
<feature type="domain" description="O-methyltransferase C-terminal" evidence="1">
    <location>
        <begin position="14"/>
        <end position="74"/>
    </location>
</feature>
<protein>
    <submittedName>
        <fullName evidence="2">O-demethylpuromycin O-methyltransferase</fullName>
        <ecNumber evidence="2">2.1.1.38</ecNumber>
    </submittedName>
</protein>
<comment type="caution">
    <text evidence="2">The sequence shown here is derived from an EMBL/GenBank/DDBJ whole genome shotgun (WGS) entry which is preliminary data.</text>
</comment>
<name>A0A2D0J575_XENBU</name>
<keyword evidence="2" id="KW-0808">Transferase</keyword>
<dbReference type="GO" id="GO:0008171">
    <property type="term" value="F:O-methyltransferase activity"/>
    <property type="evidence" value="ECO:0007669"/>
    <property type="project" value="InterPro"/>
</dbReference>
<dbReference type="OrthoDB" id="9766840at2"/>
<proteinExistence type="predicted"/>
<dbReference type="EC" id="2.1.1.38" evidence="2"/>
<dbReference type="GO" id="GO:0032259">
    <property type="term" value="P:methylation"/>
    <property type="evidence" value="ECO:0007669"/>
    <property type="project" value="UniProtKB-KW"/>
</dbReference>
<evidence type="ECO:0000259" key="1">
    <source>
        <dbReference type="Pfam" id="PF00891"/>
    </source>
</evidence>
<dbReference type="InterPro" id="IPR029063">
    <property type="entry name" value="SAM-dependent_MTases_sf"/>
</dbReference>
<dbReference type="Proteomes" id="UP000225833">
    <property type="component" value="Unassembled WGS sequence"/>
</dbReference>
<sequence>MALLAPFNTVVYMTDILKNIHQVMRDDSVLYIIDTIKEENNVEDISFHLFMVILFRGKIRYQSEYEELANNAGFYINNIYKITSSEHIIEMKKKTCITQHVMMNGDETPKYSCNHCELLF</sequence>
<evidence type="ECO:0000313" key="3">
    <source>
        <dbReference type="Proteomes" id="UP000225833"/>
    </source>
</evidence>
<dbReference type="SUPFAM" id="SSF53335">
    <property type="entry name" value="S-adenosyl-L-methionine-dependent methyltransferases"/>
    <property type="match status" value="1"/>
</dbReference>
<organism evidence="2 3">
    <name type="scientific">Xenorhabdus budapestensis</name>
    <dbReference type="NCBI Taxonomy" id="290110"/>
    <lineage>
        <taxon>Bacteria</taxon>
        <taxon>Pseudomonadati</taxon>
        <taxon>Pseudomonadota</taxon>
        <taxon>Gammaproteobacteria</taxon>
        <taxon>Enterobacterales</taxon>
        <taxon>Morganellaceae</taxon>
        <taxon>Xenorhabdus</taxon>
    </lineage>
</organism>
<gene>
    <name evidence="2" type="ORF">Xbud_00231</name>
</gene>
<dbReference type="AlphaFoldDB" id="A0A2D0J575"/>
<accession>A0A2D0J575</accession>
<dbReference type="Pfam" id="PF00891">
    <property type="entry name" value="Methyltransf_2"/>
    <property type="match status" value="1"/>
</dbReference>
<dbReference type="Gene3D" id="3.40.50.150">
    <property type="entry name" value="Vaccinia Virus protein VP39"/>
    <property type="match status" value="1"/>
</dbReference>